<keyword evidence="1 2" id="KW-0238">DNA-binding</keyword>
<reference evidence="4 5" key="1">
    <citation type="submission" date="2018-07" db="EMBL/GenBank/DDBJ databases">
        <title>Arthrobacter sp. nov., isolated from raw cow's milk with high bacterial count.</title>
        <authorList>
            <person name="Hahne J."/>
            <person name="Isele D."/>
            <person name="Lipski A."/>
        </authorList>
    </citation>
    <scope>NUCLEOTIDE SEQUENCE [LARGE SCALE GENOMIC DNA]</scope>
    <source>
        <strain evidence="4 5">JZ R-183</strain>
    </source>
</reference>
<dbReference type="PROSITE" id="PS50977">
    <property type="entry name" value="HTH_TETR_2"/>
    <property type="match status" value="1"/>
</dbReference>
<dbReference type="RefSeq" id="WP_121484877.1">
    <property type="nucleotide sequence ID" value="NZ_QQXL01000003.1"/>
</dbReference>
<comment type="caution">
    <text evidence="4">The sequence shown here is derived from an EMBL/GenBank/DDBJ whole genome shotgun (WGS) entry which is preliminary data.</text>
</comment>
<protein>
    <submittedName>
        <fullName evidence="4">TetR family transcriptional regulator</fullName>
    </submittedName>
</protein>
<dbReference type="GO" id="GO:0003677">
    <property type="term" value="F:DNA binding"/>
    <property type="evidence" value="ECO:0007669"/>
    <property type="project" value="UniProtKB-UniRule"/>
</dbReference>
<dbReference type="Pfam" id="PF17940">
    <property type="entry name" value="TetR_C_31"/>
    <property type="match status" value="1"/>
</dbReference>
<dbReference type="EMBL" id="QQXL01000003">
    <property type="protein sequence ID" value="RKW70851.1"/>
    <property type="molecule type" value="Genomic_DNA"/>
</dbReference>
<dbReference type="InterPro" id="IPR001647">
    <property type="entry name" value="HTH_TetR"/>
</dbReference>
<evidence type="ECO:0000313" key="4">
    <source>
        <dbReference type="EMBL" id="RKW70851.1"/>
    </source>
</evidence>
<dbReference type="InterPro" id="IPR009057">
    <property type="entry name" value="Homeodomain-like_sf"/>
</dbReference>
<accession>A0A496PK51</accession>
<dbReference type="Pfam" id="PF00440">
    <property type="entry name" value="TetR_N"/>
    <property type="match status" value="1"/>
</dbReference>
<organism evidence="4 5">
    <name type="scientific">Galactobacter caseinivorans</name>
    <dbReference type="NCBI Taxonomy" id="2676123"/>
    <lineage>
        <taxon>Bacteria</taxon>
        <taxon>Bacillati</taxon>
        <taxon>Actinomycetota</taxon>
        <taxon>Actinomycetes</taxon>
        <taxon>Micrococcales</taxon>
        <taxon>Micrococcaceae</taxon>
        <taxon>Galactobacter</taxon>
    </lineage>
</organism>
<name>A0A496PK51_9MICC</name>
<dbReference type="InterPro" id="IPR041583">
    <property type="entry name" value="TetR_C_31"/>
</dbReference>
<feature type="domain" description="HTH tetR-type" evidence="3">
    <location>
        <begin position="5"/>
        <end position="65"/>
    </location>
</feature>
<dbReference type="AlphaFoldDB" id="A0A496PK51"/>
<evidence type="ECO:0000256" key="2">
    <source>
        <dbReference type="PROSITE-ProRule" id="PRU00335"/>
    </source>
</evidence>
<dbReference type="Gene3D" id="1.10.357.10">
    <property type="entry name" value="Tetracycline Repressor, domain 2"/>
    <property type="match status" value="1"/>
</dbReference>
<dbReference type="Proteomes" id="UP000273119">
    <property type="component" value="Unassembled WGS sequence"/>
</dbReference>
<dbReference type="SUPFAM" id="SSF46689">
    <property type="entry name" value="Homeodomain-like"/>
    <property type="match status" value="1"/>
</dbReference>
<gene>
    <name evidence="4" type="ORF">DWQ67_07110</name>
</gene>
<feature type="DNA-binding region" description="H-T-H motif" evidence="2">
    <location>
        <begin position="28"/>
        <end position="47"/>
    </location>
</feature>
<evidence type="ECO:0000259" key="3">
    <source>
        <dbReference type="PROSITE" id="PS50977"/>
    </source>
</evidence>
<proteinExistence type="predicted"/>
<sequence>MARNDGRRSTLADAGIRVLAESGARGLTHRAVDAAAGTPRGTASNYFPTRDELIAALVDRISERLTPDPATVAARSQQPADRATFTEYLRDLVGRLSTDPHVPIALFELRLEASRRPAVAAVLGAWRQRAFEEDVAFNERAGLPGGRTEIALLHYAIDGLMLDRLTIPLETGLPTDEAVNQLVARLLADSPAS</sequence>
<evidence type="ECO:0000256" key="1">
    <source>
        <dbReference type="ARBA" id="ARBA00023125"/>
    </source>
</evidence>
<keyword evidence="5" id="KW-1185">Reference proteome</keyword>
<evidence type="ECO:0000313" key="5">
    <source>
        <dbReference type="Proteomes" id="UP000273119"/>
    </source>
</evidence>